<evidence type="ECO:0000256" key="1">
    <source>
        <dbReference type="SAM" id="Phobius"/>
    </source>
</evidence>
<keyword evidence="1" id="KW-0812">Transmembrane</keyword>
<evidence type="ECO:0000313" key="3">
    <source>
        <dbReference type="WBParaSite" id="ACRNAN_scaffold2841.g29331.t1"/>
    </source>
</evidence>
<dbReference type="AlphaFoldDB" id="A0A914DL07"/>
<accession>A0A914DL07</accession>
<keyword evidence="1" id="KW-0472">Membrane</keyword>
<evidence type="ECO:0000313" key="2">
    <source>
        <dbReference type="Proteomes" id="UP000887540"/>
    </source>
</evidence>
<keyword evidence="2" id="KW-1185">Reference proteome</keyword>
<organism evidence="2 3">
    <name type="scientific">Acrobeloides nanus</name>
    <dbReference type="NCBI Taxonomy" id="290746"/>
    <lineage>
        <taxon>Eukaryota</taxon>
        <taxon>Metazoa</taxon>
        <taxon>Ecdysozoa</taxon>
        <taxon>Nematoda</taxon>
        <taxon>Chromadorea</taxon>
        <taxon>Rhabditida</taxon>
        <taxon>Tylenchina</taxon>
        <taxon>Cephalobomorpha</taxon>
        <taxon>Cephaloboidea</taxon>
        <taxon>Cephalobidae</taxon>
        <taxon>Acrobeloides</taxon>
    </lineage>
</organism>
<name>A0A914DL07_9BILA</name>
<dbReference type="WBParaSite" id="ACRNAN_scaffold2841.g29331.t1">
    <property type="protein sequence ID" value="ACRNAN_scaffold2841.g29331.t1"/>
    <property type="gene ID" value="ACRNAN_scaffold2841.g29331"/>
</dbReference>
<reference evidence="3" key="1">
    <citation type="submission" date="2022-11" db="UniProtKB">
        <authorList>
            <consortium name="WormBaseParasite"/>
        </authorList>
    </citation>
    <scope>IDENTIFICATION</scope>
</reference>
<protein>
    <submittedName>
        <fullName evidence="3">Uncharacterized protein</fullName>
    </submittedName>
</protein>
<feature type="transmembrane region" description="Helical" evidence="1">
    <location>
        <begin position="16"/>
        <end position="34"/>
    </location>
</feature>
<keyword evidence="1" id="KW-1133">Transmembrane helix</keyword>
<sequence>MAEENSAVLKLLRDPTCVKLFCAGLSFLQLLIFGSLDSNYLPILTIVISSITFLSSLLVIGLVVSKKNEVFANFRLWKCITGKVEIEWDGM</sequence>
<feature type="transmembrane region" description="Helical" evidence="1">
    <location>
        <begin position="40"/>
        <end position="65"/>
    </location>
</feature>
<dbReference type="Proteomes" id="UP000887540">
    <property type="component" value="Unplaced"/>
</dbReference>
<proteinExistence type="predicted"/>